<protein>
    <submittedName>
        <fullName evidence="1">Uncharacterized protein</fullName>
    </submittedName>
</protein>
<dbReference type="AlphaFoldDB" id="A0A397G558"/>
<gene>
    <name evidence="1" type="ORF">Glove_658g2</name>
</gene>
<keyword evidence="2" id="KW-1185">Reference proteome</keyword>
<reference evidence="1 2" key="1">
    <citation type="submission" date="2018-08" db="EMBL/GenBank/DDBJ databases">
        <title>Genome and evolution of the arbuscular mycorrhizal fungus Diversispora epigaea (formerly Glomus versiforme) and its bacterial endosymbionts.</title>
        <authorList>
            <person name="Sun X."/>
            <person name="Fei Z."/>
            <person name="Harrison M."/>
        </authorList>
    </citation>
    <scope>NUCLEOTIDE SEQUENCE [LARGE SCALE GENOMIC DNA]</scope>
    <source>
        <strain evidence="1 2">IT104</strain>
    </source>
</reference>
<sequence>MLKGDPTAQHDLGRFYTKSAAENDDWKIPTWNSQTKNTCKFESGQGHKQLDIIFDNKNWKERMYKESDITTEFGNIKIENIKLDGVRGSWQETTQVSRSLLG</sequence>
<evidence type="ECO:0000313" key="2">
    <source>
        <dbReference type="Proteomes" id="UP000266861"/>
    </source>
</evidence>
<name>A0A397G558_9GLOM</name>
<dbReference type="Proteomes" id="UP000266861">
    <property type="component" value="Unassembled WGS sequence"/>
</dbReference>
<proteinExistence type="predicted"/>
<accession>A0A397G558</accession>
<dbReference type="EMBL" id="PQFF01000540">
    <property type="protein sequence ID" value="RHZ45737.1"/>
    <property type="molecule type" value="Genomic_DNA"/>
</dbReference>
<evidence type="ECO:0000313" key="1">
    <source>
        <dbReference type="EMBL" id="RHZ45737.1"/>
    </source>
</evidence>
<organism evidence="1 2">
    <name type="scientific">Diversispora epigaea</name>
    <dbReference type="NCBI Taxonomy" id="1348612"/>
    <lineage>
        <taxon>Eukaryota</taxon>
        <taxon>Fungi</taxon>
        <taxon>Fungi incertae sedis</taxon>
        <taxon>Mucoromycota</taxon>
        <taxon>Glomeromycotina</taxon>
        <taxon>Glomeromycetes</taxon>
        <taxon>Diversisporales</taxon>
        <taxon>Diversisporaceae</taxon>
        <taxon>Diversispora</taxon>
    </lineage>
</organism>
<comment type="caution">
    <text evidence="1">The sequence shown here is derived from an EMBL/GenBank/DDBJ whole genome shotgun (WGS) entry which is preliminary data.</text>
</comment>